<dbReference type="HOGENOM" id="CLU_123922_0_0_11"/>
<dbReference type="OrthoDB" id="1094370at2"/>
<dbReference type="eggNOG" id="COG5015">
    <property type="taxonomic scope" value="Bacteria"/>
</dbReference>
<dbReference type="GO" id="GO:0016627">
    <property type="term" value="F:oxidoreductase activity, acting on the CH-CH group of donors"/>
    <property type="evidence" value="ECO:0007669"/>
    <property type="project" value="TreeGrafter"/>
</dbReference>
<comment type="caution">
    <text evidence="3">The sequence shown here is derived from an EMBL/GenBank/DDBJ whole genome shotgun (WGS) entry which is preliminary data.</text>
</comment>
<gene>
    <name evidence="3" type="ORF">BN381_130006</name>
</gene>
<organism evidence="3 4">
    <name type="scientific">Candidatus Neomicrothrix parvicella RN1</name>
    <dbReference type="NCBI Taxonomy" id="1229780"/>
    <lineage>
        <taxon>Bacteria</taxon>
        <taxon>Bacillati</taxon>
        <taxon>Actinomycetota</taxon>
        <taxon>Acidimicrobiia</taxon>
        <taxon>Acidimicrobiales</taxon>
        <taxon>Microthrixaceae</taxon>
        <taxon>Candidatus Neomicrothrix</taxon>
    </lineage>
</organism>
<accession>R4YWP4</accession>
<evidence type="ECO:0000313" key="4">
    <source>
        <dbReference type="Proteomes" id="UP000018291"/>
    </source>
</evidence>
<dbReference type="SUPFAM" id="SSF50475">
    <property type="entry name" value="FMN-binding split barrel"/>
    <property type="match status" value="1"/>
</dbReference>
<sequence>MEPIPRSDSRAQYIARNDQVGRSELDDFVRDRHRWVLVTTRRDGRVQMSPLSGGLLPDGRLITSTYPQRAKVANVRGNAQVSVMVLSDEWNGAWVQVDGQAEVLDLPDAVDDFVEYYRSISGEHPDWDEYRQAMVEQGKCLIRVEVTGWGPIASGGFPESMFEPES</sequence>
<protein>
    <submittedName>
        <fullName evidence="3">F420-dependent enzyme</fullName>
    </submittedName>
</protein>
<dbReference type="InterPro" id="IPR011576">
    <property type="entry name" value="Pyridox_Oxase_N"/>
</dbReference>
<dbReference type="AlphaFoldDB" id="R4YWP4"/>
<dbReference type="GO" id="GO:0005829">
    <property type="term" value="C:cytosol"/>
    <property type="evidence" value="ECO:0007669"/>
    <property type="project" value="TreeGrafter"/>
</dbReference>
<evidence type="ECO:0000259" key="2">
    <source>
        <dbReference type="Pfam" id="PF01243"/>
    </source>
</evidence>
<dbReference type="InterPro" id="IPR012349">
    <property type="entry name" value="Split_barrel_FMN-bd"/>
</dbReference>
<keyword evidence="1" id="KW-0560">Oxidoreductase</keyword>
<evidence type="ECO:0000313" key="3">
    <source>
        <dbReference type="EMBL" id="CCM62448.1"/>
    </source>
</evidence>
<dbReference type="GO" id="GO:0070967">
    <property type="term" value="F:coenzyme F420 binding"/>
    <property type="evidence" value="ECO:0007669"/>
    <property type="project" value="TreeGrafter"/>
</dbReference>
<dbReference type="InterPro" id="IPR019920">
    <property type="entry name" value="F420-binding_dom_put"/>
</dbReference>
<evidence type="ECO:0000256" key="1">
    <source>
        <dbReference type="ARBA" id="ARBA00023002"/>
    </source>
</evidence>
<feature type="domain" description="Pyridoxamine 5'-phosphate oxidase N-terminal" evidence="2">
    <location>
        <begin position="24"/>
        <end position="149"/>
    </location>
</feature>
<dbReference type="NCBIfam" id="TIGR03618">
    <property type="entry name" value="Rv1155_F420"/>
    <property type="match status" value="1"/>
</dbReference>
<dbReference type="EMBL" id="CANL01000005">
    <property type="protein sequence ID" value="CCM62448.1"/>
    <property type="molecule type" value="Genomic_DNA"/>
</dbReference>
<dbReference type="STRING" id="1229780.BN381_130006"/>
<name>R4YWP4_9ACTN</name>
<keyword evidence="4" id="KW-1185">Reference proteome</keyword>
<dbReference type="Pfam" id="PF01243">
    <property type="entry name" value="PNPOx_N"/>
    <property type="match status" value="1"/>
</dbReference>
<dbReference type="PANTHER" id="PTHR35176">
    <property type="entry name" value="HEME OXYGENASE HI_0854-RELATED"/>
    <property type="match status" value="1"/>
</dbReference>
<dbReference type="Proteomes" id="UP000018291">
    <property type="component" value="Unassembled WGS sequence"/>
</dbReference>
<proteinExistence type="predicted"/>
<dbReference type="InterPro" id="IPR052019">
    <property type="entry name" value="F420H2_bilvrd_red/Heme_oxyg"/>
</dbReference>
<dbReference type="RefSeq" id="WP_012223941.1">
    <property type="nucleotide sequence ID" value="NZ_HG422565.1"/>
</dbReference>
<dbReference type="PANTHER" id="PTHR35176:SF2">
    <property type="entry name" value="F420H(2)-DEPENDENT REDUCTASE RV1155"/>
    <property type="match status" value="1"/>
</dbReference>
<reference evidence="3 4" key="1">
    <citation type="journal article" date="2013" name="ISME J.">
        <title>Metabolic model for the filamentous 'Candidatus Microthrix parvicella' based on genomic and metagenomic analyses.</title>
        <authorList>
            <person name="Jon McIlroy S."/>
            <person name="Kristiansen R."/>
            <person name="Albertsen M."/>
            <person name="Michael Karst S."/>
            <person name="Rossetti S."/>
            <person name="Lund Nielsen J."/>
            <person name="Tandoi V."/>
            <person name="James Seviour R."/>
            <person name="Nielsen P.H."/>
        </authorList>
    </citation>
    <scope>NUCLEOTIDE SEQUENCE [LARGE SCALE GENOMIC DNA]</scope>
    <source>
        <strain evidence="3 4">RN1</strain>
    </source>
</reference>
<dbReference type="Gene3D" id="2.30.110.10">
    <property type="entry name" value="Electron Transport, Fmn-binding Protein, Chain A"/>
    <property type="match status" value="1"/>
</dbReference>